<dbReference type="KEGG" id="dfe:Dfer_4422"/>
<dbReference type="PANTHER" id="PTHR32338">
    <property type="entry name" value="N-ACETYL-GAMMA-GLUTAMYL-PHOSPHATE REDUCTASE, CHLOROPLASTIC-RELATED-RELATED"/>
    <property type="match status" value="1"/>
</dbReference>
<dbReference type="InterPro" id="IPR058924">
    <property type="entry name" value="AGPR_dimerisation_dom"/>
</dbReference>
<comment type="function">
    <text evidence="5">Catalyzes the NADPH-dependent reduction of N-acetyl-5-glutamyl phosphate to yield N-acetyl-L-glutamate 5-semialdehyde.</text>
</comment>
<dbReference type="InterPro" id="IPR000706">
    <property type="entry name" value="AGPR_type-1"/>
</dbReference>
<reference evidence="8 9" key="1">
    <citation type="journal article" date="2009" name="Stand. Genomic Sci.">
        <title>Complete genome sequence of Dyadobacter fermentans type strain (NS114).</title>
        <authorList>
            <person name="Lang E."/>
            <person name="Lapidus A."/>
            <person name="Chertkov O."/>
            <person name="Brettin T."/>
            <person name="Detter J.C."/>
            <person name="Han C."/>
            <person name="Copeland A."/>
            <person name="Glavina Del Rio T."/>
            <person name="Nolan M."/>
            <person name="Chen F."/>
            <person name="Lucas S."/>
            <person name="Tice H."/>
            <person name="Cheng J.F."/>
            <person name="Land M."/>
            <person name="Hauser L."/>
            <person name="Chang Y.J."/>
            <person name="Jeffries C.D."/>
            <person name="Kopitz M."/>
            <person name="Bruce D."/>
            <person name="Goodwin L."/>
            <person name="Pitluck S."/>
            <person name="Ovchinnikova G."/>
            <person name="Pati A."/>
            <person name="Ivanova N."/>
            <person name="Mavrommatis K."/>
            <person name="Chen A."/>
            <person name="Palaniappan K."/>
            <person name="Chain P."/>
            <person name="Bristow J."/>
            <person name="Eisen J.A."/>
            <person name="Markowitz V."/>
            <person name="Hugenholtz P."/>
            <person name="Goker M."/>
            <person name="Rohde M."/>
            <person name="Kyrpides N.C."/>
            <person name="Klenk H.P."/>
        </authorList>
    </citation>
    <scope>NUCLEOTIDE SEQUENCE [LARGE SCALE GENOMIC DNA]</scope>
    <source>
        <strain evidence="9">ATCC 700827 / DSM 18053 / CIP 107007 / KCTC 52180 / NS114</strain>
    </source>
</reference>
<dbReference type="PANTHER" id="PTHR32338:SF10">
    <property type="entry name" value="N-ACETYL-GAMMA-GLUTAMYL-PHOSPHATE REDUCTASE, CHLOROPLASTIC-RELATED"/>
    <property type="match status" value="1"/>
</dbReference>
<evidence type="ECO:0000256" key="4">
    <source>
        <dbReference type="ARBA" id="ARBA00023002"/>
    </source>
</evidence>
<dbReference type="GO" id="GO:0051287">
    <property type="term" value="F:NAD binding"/>
    <property type="evidence" value="ECO:0007669"/>
    <property type="project" value="InterPro"/>
</dbReference>
<evidence type="ECO:0000256" key="3">
    <source>
        <dbReference type="ARBA" id="ARBA00022857"/>
    </source>
</evidence>
<dbReference type="SMART" id="SM00859">
    <property type="entry name" value="Semialdhyde_dh"/>
    <property type="match status" value="1"/>
</dbReference>
<dbReference type="EC" id="1.2.1.38" evidence="5"/>
<dbReference type="NCBIfam" id="TIGR01850">
    <property type="entry name" value="argC"/>
    <property type="match status" value="1"/>
</dbReference>
<sequence>MSKNLNGLVAYKLKTGLQMSNINIGIIGAAGYTGGELIRILVNHPNAHIAFAHSKSQAGKPVYATHTDLLGDTELIFTGDDIQPLLDQQGLNAIFLCSGHGESKKFLDEYQLPETVKVIDLSTDFRNESNGFVYGLPELQKEAIKGATKIANPGCFATSIELAVLPLANAGLIRDDVHVSAVTGSTGAGQALSATTHFTWRNNNMSIYKAFTHQHLTEIKMTFGKLQAGFDQKVNFVPYRGDYTRGIIANVYTRYEGTLEEAKALYKDFYASHPFTHVSDTPIDLKQIVNTNKCFVHLEVHDGQLLITSIIDNLTKGASGQAVQNMNLLFGLPEDAGLRLKAPAF</sequence>
<dbReference type="AlphaFoldDB" id="C6W2R1"/>
<evidence type="ECO:0000313" key="8">
    <source>
        <dbReference type="EMBL" id="ACT95624.1"/>
    </source>
</evidence>
<dbReference type="CDD" id="cd17895">
    <property type="entry name" value="AGPR_1_N"/>
    <property type="match status" value="1"/>
</dbReference>
<dbReference type="GO" id="GO:0005737">
    <property type="term" value="C:cytoplasm"/>
    <property type="evidence" value="ECO:0007669"/>
    <property type="project" value="UniProtKB-SubCell"/>
</dbReference>
<keyword evidence="5" id="KW-0963">Cytoplasm</keyword>
<dbReference type="UniPathway" id="UPA00068">
    <property type="reaction ID" value="UER00108"/>
</dbReference>
<comment type="similarity">
    <text evidence="5">Belongs to the NAGSA dehydrogenase family. Type 1 subfamily.</text>
</comment>
<dbReference type="GO" id="GO:0006526">
    <property type="term" value="P:L-arginine biosynthetic process"/>
    <property type="evidence" value="ECO:0007669"/>
    <property type="project" value="UniProtKB-UniRule"/>
</dbReference>
<dbReference type="HAMAP" id="MF_00150">
    <property type="entry name" value="ArgC_type1"/>
    <property type="match status" value="1"/>
</dbReference>
<organism evidence="8 9">
    <name type="scientific">Dyadobacter fermentans (strain ATCC 700827 / DSM 18053 / CIP 107007 / KCTC 52180 / NS114)</name>
    <dbReference type="NCBI Taxonomy" id="471854"/>
    <lineage>
        <taxon>Bacteria</taxon>
        <taxon>Pseudomonadati</taxon>
        <taxon>Bacteroidota</taxon>
        <taxon>Cytophagia</taxon>
        <taxon>Cytophagales</taxon>
        <taxon>Spirosomataceae</taxon>
        <taxon>Dyadobacter</taxon>
    </lineage>
</organism>
<dbReference type="HOGENOM" id="CLU_006384_0_1_10"/>
<dbReference type="eggNOG" id="COG0002">
    <property type="taxonomic scope" value="Bacteria"/>
</dbReference>
<keyword evidence="3 5" id="KW-0521">NADP</keyword>
<evidence type="ECO:0000313" key="9">
    <source>
        <dbReference type="Proteomes" id="UP000002011"/>
    </source>
</evidence>
<dbReference type="InterPro" id="IPR050085">
    <property type="entry name" value="AGPR"/>
</dbReference>
<dbReference type="Pfam" id="PF01118">
    <property type="entry name" value="Semialdhyde_dh"/>
    <property type="match status" value="1"/>
</dbReference>
<feature type="active site" evidence="5 6">
    <location>
        <position position="155"/>
    </location>
</feature>
<dbReference type="InterPro" id="IPR000534">
    <property type="entry name" value="Semialdehyde_DH_NAD-bd"/>
</dbReference>
<dbReference type="STRING" id="471854.Dfer_4422"/>
<dbReference type="EMBL" id="CP001619">
    <property type="protein sequence ID" value="ACT95624.1"/>
    <property type="molecule type" value="Genomic_DNA"/>
</dbReference>
<keyword evidence="1 5" id="KW-0055">Arginine biosynthesis</keyword>
<comment type="catalytic activity">
    <reaction evidence="5">
        <text>N-acetyl-L-glutamate 5-semialdehyde + phosphate + NADP(+) = N-acetyl-L-glutamyl 5-phosphate + NADPH + H(+)</text>
        <dbReference type="Rhea" id="RHEA:21588"/>
        <dbReference type="ChEBI" id="CHEBI:15378"/>
        <dbReference type="ChEBI" id="CHEBI:29123"/>
        <dbReference type="ChEBI" id="CHEBI:43474"/>
        <dbReference type="ChEBI" id="CHEBI:57783"/>
        <dbReference type="ChEBI" id="CHEBI:57936"/>
        <dbReference type="ChEBI" id="CHEBI:58349"/>
        <dbReference type="EC" id="1.2.1.38"/>
    </reaction>
</comment>
<name>C6W2R1_DYAFD</name>
<protein>
    <recommendedName>
        <fullName evidence="5">N-acetyl-gamma-glutamyl-phosphate reductase</fullName>
        <shortName evidence="5">AGPR</shortName>
        <ecNumber evidence="5">1.2.1.38</ecNumber>
    </recommendedName>
    <alternativeName>
        <fullName evidence="5">N-acetyl-glutamate semialdehyde dehydrogenase</fullName>
        <shortName evidence="5">NAGSA dehydrogenase</shortName>
    </alternativeName>
</protein>
<keyword evidence="4 5" id="KW-0560">Oxidoreductase</keyword>
<dbReference type="GO" id="GO:0003942">
    <property type="term" value="F:N-acetyl-gamma-glutamyl-phosphate reductase activity"/>
    <property type="evidence" value="ECO:0007669"/>
    <property type="project" value="UniProtKB-UniRule"/>
</dbReference>
<evidence type="ECO:0000259" key="7">
    <source>
        <dbReference type="SMART" id="SM00859"/>
    </source>
</evidence>
<dbReference type="Pfam" id="PF22698">
    <property type="entry name" value="Semialdhyde_dhC_1"/>
    <property type="match status" value="1"/>
</dbReference>
<feature type="domain" description="Semialdehyde dehydrogenase NAD-binding" evidence="7">
    <location>
        <begin position="23"/>
        <end position="147"/>
    </location>
</feature>
<gene>
    <name evidence="5" type="primary">argC</name>
    <name evidence="8" type="ordered locus">Dfer_4422</name>
</gene>
<dbReference type="SUPFAM" id="SSF55347">
    <property type="entry name" value="Glyceraldehyde-3-phosphate dehydrogenase-like, C-terminal domain"/>
    <property type="match status" value="1"/>
</dbReference>
<comment type="pathway">
    <text evidence="5">Amino-acid biosynthesis; L-arginine biosynthesis; N(2)-acetyl-L-ornithine from L-glutamate: step 3/4.</text>
</comment>
<dbReference type="SUPFAM" id="SSF51735">
    <property type="entry name" value="NAD(P)-binding Rossmann-fold domains"/>
    <property type="match status" value="1"/>
</dbReference>
<dbReference type="GO" id="GO:0070401">
    <property type="term" value="F:NADP+ binding"/>
    <property type="evidence" value="ECO:0007669"/>
    <property type="project" value="InterPro"/>
</dbReference>
<keyword evidence="9" id="KW-1185">Reference proteome</keyword>
<dbReference type="Gene3D" id="3.30.360.10">
    <property type="entry name" value="Dihydrodipicolinate Reductase, domain 2"/>
    <property type="match status" value="1"/>
</dbReference>
<dbReference type="PROSITE" id="PS01224">
    <property type="entry name" value="ARGC"/>
    <property type="match status" value="1"/>
</dbReference>
<comment type="subcellular location">
    <subcellularLocation>
        <location evidence="5">Cytoplasm</location>
    </subcellularLocation>
</comment>
<dbReference type="InterPro" id="IPR036291">
    <property type="entry name" value="NAD(P)-bd_dom_sf"/>
</dbReference>
<dbReference type="InterPro" id="IPR023013">
    <property type="entry name" value="AGPR_AS"/>
</dbReference>
<evidence type="ECO:0000256" key="2">
    <source>
        <dbReference type="ARBA" id="ARBA00022605"/>
    </source>
</evidence>
<proteinExistence type="inferred from homology"/>
<evidence type="ECO:0000256" key="5">
    <source>
        <dbReference type="HAMAP-Rule" id="MF_00150"/>
    </source>
</evidence>
<keyword evidence="2 5" id="KW-0028">Amino-acid biosynthesis</keyword>
<evidence type="ECO:0000256" key="1">
    <source>
        <dbReference type="ARBA" id="ARBA00022571"/>
    </source>
</evidence>
<evidence type="ECO:0000256" key="6">
    <source>
        <dbReference type="PROSITE-ProRule" id="PRU10010"/>
    </source>
</evidence>
<accession>C6W2R1</accession>
<dbReference type="Gene3D" id="3.40.50.720">
    <property type="entry name" value="NAD(P)-binding Rossmann-like Domain"/>
    <property type="match status" value="1"/>
</dbReference>
<dbReference type="Proteomes" id="UP000002011">
    <property type="component" value="Chromosome"/>
</dbReference>
<dbReference type="CDD" id="cd23934">
    <property type="entry name" value="AGPR_1_C"/>
    <property type="match status" value="1"/>
</dbReference>